<dbReference type="SUPFAM" id="SSF51735">
    <property type="entry name" value="NAD(P)-binding Rossmann-fold domains"/>
    <property type="match status" value="1"/>
</dbReference>
<keyword evidence="1" id="KW-0812">Transmembrane</keyword>
<dbReference type="VEuPathDB" id="FungiDB:BO72DRAFT_447593"/>
<dbReference type="Gene3D" id="3.40.50.720">
    <property type="entry name" value="NAD(P)-binding Rossmann-like Domain"/>
    <property type="match status" value="1"/>
</dbReference>
<dbReference type="Proteomes" id="UP000249789">
    <property type="component" value="Unassembled WGS sequence"/>
</dbReference>
<accession>A0A8G1VZR1</accession>
<gene>
    <name evidence="2" type="ORF">BO72DRAFT_447593</name>
</gene>
<sequence length="59" mass="6354">MTISENRNIIIVGVGSLMTKSLALWLASLGWNIALMSRSEQNPSAIAKEVREAQKSPAA</sequence>
<feature type="transmembrane region" description="Helical" evidence="1">
    <location>
        <begin position="9"/>
        <end position="34"/>
    </location>
</feature>
<keyword evidence="1" id="KW-0472">Membrane</keyword>
<protein>
    <submittedName>
        <fullName evidence="2">Uncharacterized protein</fullName>
    </submittedName>
</protein>
<organism evidence="2 3">
    <name type="scientific">Aspergillus fijiensis CBS 313.89</name>
    <dbReference type="NCBI Taxonomy" id="1448319"/>
    <lineage>
        <taxon>Eukaryota</taxon>
        <taxon>Fungi</taxon>
        <taxon>Dikarya</taxon>
        <taxon>Ascomycota</taxon>
        <taxon>Pezizomycotina</taxon>
        <taxon>Eurotiomycetes</taxon>
        <taxon>Eurotiomycetidae</taxon>
        <taxon>Eurotiales</taxon>
        <taxon>Aspergillaceae</taxon>
        <taxon>Aspergillus</taxon>
    </lineage>
</organism>
<dbReference type="EMBL" id="KZ824640">
    <property type="protein sequence ID" value="RAK77808.1"/>
    <property type="molecule type" value="Genomic_DNA"/>
</dbReference>
<evidence type="ECO:0000313" key="2">
    <source>
        <dbReference type="EMBL" id="RAK77808.1"/>
    </source>
</evidence>
<keyword evidence="3" id="KW-1185">Reference proteome</keyword>
<evidence type="ECO:0000313" key="3">
    <source>
        <dbReference type="Proteomes" id="UP000249789"/>
    </source>
</evidence>
<dbReference type="GeneID" id="63861918"/>
<keyword evidence="1" id="KW-1133">Transmembrane helix</keyword>
<dbReference type="RefSeq" id="XP_040801818.1">
    <property type="nucleotide sequence ID" value="XM_040944585.1"/>
</dbReference>
<dbReference type="AlphaFoldDB" id="A0A8G1VZR1"/>
<dbReference type="OrthoDB" id="5336600at2759"/>
<reference evidence="2 3" key="1">
    <citation type="submission" date="2018-02" db="EMBL/GenBank/DDBJ databases">
        <title>The genomes of Aspergillus section Nigri reveals drivers in fungal speciation.</title>
        <authorList>
            <consortium name="DOE Joint Genome Institute"/>
            <person name="Vesth T.C."/>
            <person name="Nybo J."/>
            <person name="Theobald S."/>
            <person name="Brandl J."/>
            <person name="Frisvad J.C."/>
            <person name="Nielsen K.F."/>
            <person name="Lyhne E.K."/>
            <person name="Kogle M.E."/>
            <person name="Kuo A."/>
            <person name="Riley R."/>
            <person name="Clum A."/>
            <person name="Nolan M."/>
            <person name="Lipzen A."/>
            <person name="Salamov A."/>
            <person name="Henrissat B."/>
            <person name="Wiebenga A."/>
            <person name="De vries R.P."/>
            <person name="Grigoriev I.V."/>
            <person name="Mortensen U.H."/>
            <person name="Andersen M.R."/>
            <person name="Baker S.E."/>
        </authorList>
    </citation>
    <scope>NUCLEOTIDE SEQUENCE [LARGE SCALE GENOMIC DNA]</scope>
    <source>
        <strain evidence="2 3">CBS 313.89</strain>
    </source>
</reference>
<proteinExistence type="predicted"/>
<name>A0A8G1VZR1_9EURO</name>
<evidence type="ECO:0000256" key="1">
    <source>
        <dbReference type="SAM" id="Phobius"/>
    </source>
</evidence>
<dbReference type="InterPro" id="IPR036291">
    <property type="entry name" value="NAD(P)-bd_dom_sf"/>
</dbReference>